<organism evidence="1 2">
    <name type="scientific">Heliobacterium modesticaldum (strain ATCC 51547 / Ice1)</name>
    <dbReference type="NCBI Taxonomy" id="498761"/>
    <lineage>
        <taxon>Bacteria</taxon>
        <taxon>Bacillati</taxon>
        <taxon>Bacillota</taxon>
        <taxon>Clostridia</taxon>
        <taxon>Eubacteriales</taxon>
        <taxon>Heliobacteriaceae</taxon>
        <taxon>Heliomicrobium</taxon>
    </lineage>
</organism>
<dbReference type="InterPro" id="IPR052913">
    <property type="entry name" value="Glycopeptide_resist_protein"/>
</dbReference>
<gene>
    <name evidence="1" type="ORF">HM1_0099</name>
</gene>
<proteinExistence type="predicted"/>
<accession>B0TI51</accession>
<dbReference type="EMBL" id="CP000930">
    <property type="protein sequence ID" value="ABZ82724.1"/>
    <property type="molecule type" value="Genomic_DNA"/>
</dbReference>
<sequence>MVEPVPAHPATSNPPAANPVAPLLTGGTITLYIGEETFVFLPNKKIGAVDGSNWTYIPSKDPKEARLAAVRFADSLPSHIRLREGAVDMITDALTAAIDTEVAVPSWRLASDVLLSMAQVSAAGGKNASVALDHIDGLVLQPHEVFSFNKAVGPRNAHNGFGPGKVLVGNRYITEMGGGICFSSTIVHQAVVHADEQSGLKVIERHRHSRPAPYVEAGGDATVYYGVMDYKFRNGAYMIAIEKQKTDDGMGLRFWRAVN</sequence>
<protein>
    <submittedName>
        <fullName evidence="1">Conserved vancomycin b-type resistance domain protein</fullName>
    </submittedName>
</protein>
<evidence type="ECO:0000313" key="2">
    <source>
        <dbReference type="Proteomes" id="UP000008550"/>
    </source>
</evidence>
<name>B0TI51_HELMI</name>
<dbReference type="PANTHER" id="PTHR35788">
    <property type="entry name" value="EXPORTED PROTEIN-RELATED"/>
    <property type="match status" value="1"/>
</dbReference>
<dbReference type="KEGG" id="hmo:HM1_0099"/>
<reference evidence="1 2" key="1">
    <citation type="journal article" date="2008" name="J. Bacteriol.">
        <title>The genome of Heliobacterium modesticaldum, a phototrophic representative of the Firmicutes containing the simplest photosynthetic apparatus.</title>
        <authorList>
            <person name="Sattley W.M."/>
            <person name="Madigan M.T."/>
            <person name="Swingley W.D."/>
            <person name="Cheung P.C."/>
            <person name="Clocksin K.M."/>
            <person name="Conrad A.L."/>
            <person name="Dejesa L.C."/>
            <person name="Honchak B.M."/>
            <person name="Jung D.O."/>
            <person name="Karbach L.E."/>
            <person name="Kurdoglu A."/>
            <person name="Lahiri S."/>
            <person name="Mastrian S.D."/>
            <person name="Page L.E."/>
            <person name="Taylor H.L."/>
            <person name="Wang Z.T."/>
            <person name="Raymond J."/>
            <person name="Chen M."/>
            <person name="Blankenship R.E."/>
            <person name="Touchman J.W."/>
        </authorList>
    </citation>
    <scope>NUCLEOTIDE SEQUENCE [LARGE SCALE GENOMIC DNA]</scope>
    <source>
        <strain evidence="2">ATCC 51547 / Ice1</strain>
    </source>
</reference>
<dbReference type="AlphaFoldDB" id="B0TI51"/>
<dbReference type="eggNOG" id="COG2720">
    <property type="taxonomic scope" value="Bacteria"/>
</dbReference>
<dbReference type="InterPro" id="IPR007391">
    <property type="entry name" value="Vancomycin_resist_VanW"/>
</dbReference>
<dbReference type="PANTHER" id="PTHR35788:SF1">
    <property type="entry name" value="EXPORTED PROTEIN"/>
    <property type="match status" value="1"/>
</dbReference>
<keyword evidence="2" id="KW-1185">Reference proteome</keyword>
<dbReference type="Proteomes" id="UP000008550">
    <property type="component" value="Chromosome"/>
</dbReference>
<dbReference type="HOGENOM" id="CLU_084172_0_0_9"/>
<evidence type="ECO:0000313" key="1">
    <source>
        <dbReference type="EMBL" id="ABZ82724.1"/>
    </source>
</evidence>
<dbReference type="Pfam" id="PF04294">
    <property type="entry name" value="VanW"/>
    <property type="match status" value="1"/>
</dbReference>